<comment type="caution">
    <text evidence="3">The sequence shown here is derived from an EMBL/GenBank/DDBJ whole genome shotgun (WGS) entry which is preliminary data.</text>
</comment>
<organism evidence="3 4">
    <name type="scientific">Georgenia halotolerans</name>
    <dbReference type="NCBI Taxonomy" id="3028317"/>
    <lineage>
        <taxon>Bacteria</taxon>
        <taxon>Bacillati</taxon>
        <taxon>Actinomycetota</taxon>
        <taxon>Actinomycetes</taxon>
        <taxon>Micrococcales</taxon>
        <taxon>Bogoriellaceae</taxon>
        <taxon>Georgenia</taxon>
    </lineage>
</organism>
<sequence length="190" mass="19644">MTETVDAGQGSRGTGARTPGGSLTTMRLPELQALAAQLGLKGTGRMRKGDLIAAIQARREAGNGPSDAHQAGDGATPAADTPRRSDVPAVDTARPTDAPAGPTADEDRTAPEPGGEAGETTDERPAGQRTRRSRRAVAPAGQATPEGATSAEEDAKEQLKRELRARTNAARGSDTDRDGEDDRARRALDA</sequence>
<dbReference type="SUPFAM" id="SSF68912">
    <property type="entry name" value="Rho N-terminal domain-like"/>
    <property type="match status" value="1"/>
</dbReference>
<evidence type="ECO:0000313" key="4">
    <source>
        <dbReference type="Proteomes" id="UP001165561"/>
    </source>
</evidence>
<evidence type="ECO:0000259" key="2">
    <source>
        <dbReference type="SMART" id="SM00959"/>
    </source>
</evidence>
<feature type="domain" description="Rho termination factor-like N-terminal" evidence="2">
    <location>
        <begin position="22"/>
        <end position="61"/>
    </location>
</feature>
<feature type="compositionally biased region" description="Basic and acidic residues" evidence="1">
    <location>
        <begin position="173"/>
        <end position="190"/>
    </location>
</feature>
<accession>A0ABT5TZ01</accession>
<dbReference type="Gene3D" id="1.10.720.10">
    <property type="match status" value="1"/>
</dbReference>
<protein>
    <submittedName>
        <fullName evidence="3">Rho termination factor N-terminal domain-containing protein</fullName>
    </submittedName>
</protein>
<feature type="compositionally biased region" description="Basic and acidic residues" evidence="1">
    <location>
        <begin position="156"/>
        <end position="165"/>
    </location>
</feature>
<dbReference type="Proteomes" id="UP001165561">
    <property type="component" value="Unassembled WGS sequence"/>
</dbReference>
<feature type="region of interest" description="Disordered" evidence="1">
    <location>
        <begin position="56"/>
        <end position="190"/>
    </location>
</feature>
<evidence type="ECO:0000313" key="3">
    <source>
        <dbReference type="EMBL" id="MDD9206111.1"/>
    </source>
</evidence>
<proteinExistence type="predicted"/>
<dbReference type="InterPro" id="IPR011112">
    <property type="entry name" value="Rho-like_N"/>
</dbReference>
<dbReference type="EMBL" id="JARACI010000782">
    <property type="protein sequence ID" value="MDD9206111.1"/>
    <property type="molecule type" value="Genomic_DNA"/>
</dbReference>
<name>A0ABT5TZ01_9MICO</name>
<keyword evidence="4" id="KW-1185">Reference proteome</keyword>
<dbReference type="SMART" id="SM00959">
    <property type="entry name" value="Rho_N"/>
    <property type="match status" value="1"/>
</dbReference>
<feature type="non-terminal residue" evidence="3">
    <location>
        <position position="190"/>
    </location>
</feature>
<dbReference type="Pfam" id="PF07498">
    <property type="entry name" value="Rho_N"/>
    <property type="match status" value="1"/>
</dbReference>
<dbReference type="InterPro" id="IPR036269">
    <property type="entry name" value="Rho_N_sf"/>
</dbReference>
<gene>
    <name evidence="3" type="ORF">PU560_06455</name>
</gene>
<feature type="region of interest" description="Disordered" evidence="1">
    <location>
        <begin position="1"/>
        <end position="28"/>
    </location>
</feature>
<reference evidence="3" key="1">
    <citation type="submission" date="2023-02" db="EMBL/GenBank/DDBJ databases">
        <title>Georgenia sp.10Sc9-8, isolated from a soil sample collected from the Taklamakan desert.</title>
        <authorList>
            <person name="Liu S."/>
        </authorList>
    </citation>
    <scope>NUCLEOTIDE SEQUENCE</scope>
    <source>
        <strain evidence="3">10Sc9-8</strain>
    </source>
</reference>
<evidence type="ECO:0000256" key="1">
    <source>
        <dbReference type="SAM" id="MobiDB-lite"/>
    </source>
</evidence>